<organism evidence="6 7">
    <name type="scientific">Anabaena cylindrica (strain ATCC 27899 / PCC 7122)</name>
    <dbReference type="NCBI Taxonomy" id="272123"/>
    <lineage>
        <taxon>Bacteria</taxon>
        <taxon>Bacillati</taxon>
        <taxon>Cyanobacteriota</taxon>
        <taxon>Cyanophyceae</taxon>
        <taxon>Nostocales</taxon>
        <taxon>Nostocaceae</taxon>
        <taxon>Anabaena</taxon>
    </lineage>
</organism>
<dbReference type="InterPro" id="IPR003959">
    <property type="entry name" value="ATPase_AAA_core"/>
</dbReference>
<feature type="domain" description="AAA+ ATPase" evidence="5">
    <location>
        <begin position="289"/>
        <end position="418"/>
    </location>
</feature>
<dbReference type="HOGENOM" id="CLU_023673_1_0_3"/>
<dbReference type="Gene3D" id="1.10.8.60">
    <property type="match status" value="1"/>
</dbReference>
<evidence type="ECO:0000256" key="4">
    <source>
        <dbReference type="ARBA" id="ARBA00040480"/>
    </source>
</evidence>
<dbReference type="KEGG" id="acy:Anacy_5924"/>
<dbReference type="OrthoDB" id="9809379at2"/>
<comment type="similarity">
    <text evidence="3">Belongs to the AAA ATPase family. Highly divergent.</text>
</comment>
<keyword evidence="1" id="KW-0547">Nucleotide-binding</keyword>
<geneLocation type="plasmid" evidence="6 7">
    <name>pANACY.02</name>
</geneLocation>
<dbReference type="SMART" id="SM00382">
    <property type="entry name" value="AAA"/>
    <property type="match status" value="1"/>
</dbReference>
<gene>
    <name evidence="6" type="ordered locus">Anacy_5924</name>
</gene>
<name>K9ZPX1_ANACC</name>
<accession>K9ZPX1</accession>
<reference evidence="7" key="1">
    <citation type="journal article" date="2013" name="Proc. Natl. Acad. Sci. U.S.A.">
        <title>Improving the coverage of the cyanobacterial phylum using diversity-driven genome sequencing.</title>
        <authorList>
            <person name="Shih P.M."/>
            <person name="Wu D."/>
            <person name="Latifi A."/>
            <person name="Axen S.D."/>
            <person name="Fewer D.P."/>
            <person name="Talla E."/>
            <person name="Calteau A."/>
            <person name="Cai F."/>
            <person name="Tandeau de Marsac N."/>
            <person name="Rippka R."/>
            <person name="Herdman M."/>
            <person name="Sivonen K."/>
            <person name="Coursin T."/>
            <person name="Laurent T."/>
            <person name="Goodwin L."/>
            <person name="Nolan M."/>
            <person name="Davenport K.W."/>
            <person name="Han C.S."/>
            <person name="Rubin E.M."/>
            <person name="Eisen J.A."/>
            <person name="Woyke T."/>
            <person name="Gugger M."/>
            <person name="Kerfeld C.A."/>
        </authorList>
    </citation>
    <scope>NUCLEOTIDE SEQUENCE [LARGE SCALE GENOMIC DNA]</scope>
    <source>
        <strain evidence="7">ATCC 27899 / PCC 7122</strain>
    </source>
</reference>
<keyword evidence="6" id="KW-0614">Plasmid</keyword>
<evidence type="ECO:0000256" key="1">
    <source>
        <dbReference type="ARBA" id="ARBA00022741"/>
    </source>
</evidence>
<evidence type="ECO:0000259" key="5">
    <source>
        <dbReference type="SMART" id="SM00382"/>
    </source>
</evidence>
<dbReference type="GO" id="GO:0016887">
    <property type="term" value="F:ATP hydrolysis activity"/>
    <property type="evidence" value="ECO:0007669"/>
    <property type="project" value="InterPro"/>
</dbReference>
<proteinExistence type="inferred from homology"/>
<evidence type="ECO:0000256" key="2">
    <source>
        <dbReference type="ARBA" id="ARBA00022840"/>
    </source>
</evidence>
<protein>
    <recommendedName>
        <fullName evidence="4">Uncharacterized AAA domain-containing protein ycf46</fullName>
    </recommendedName>
</protein>
<dbReference type="GO" id="GO:0005524">
    <property type="term" value="F:ATP binding"/>
    <property type="evidence" value="ECO:0007669"/>
    <property type="project" value="UniProtKB-KW"/>
</dbReference>
<dbReference type="SUPFAM" id="SSF52540">
    <property type="entry name" value="P-loop containing nucleoside triphosphate hydrolases"/>
    <property type="match status" value="1"/>
</dbReference>
<dbReference type="InterPro" id="IPR027417">
    <property type="entry name" value="P-loop_NTPase"/>
</dbReference>
<dbReference type="Pfam" id="PF00004">
    <property type="entry name" value="AAA"/>
    <property type="match status" value="1"/>
</dbReference>
<dbReference type="PANTHER" id="PTHR42960">
    <property type="entry name" value="YCF46 PROTEIN"/>
    <property type="match status" value="1"/>
</dbReference>
<dbReference type="InterPro" id="IPR003593">
    <property type="entry name" value="AAA+_ATPase"/>
</dbReference>
<sequence length="559" mass="63251">MSSDFLNKLPQLIKRKEPVIILESPTQERYRMIRYICKSCSVLGIKCYLWNLGQEIIKEVECVDNVDLIFKDFGDYTPIAVKELKDQFRILKFWEYFQGEGILIIENLYPWISANVPQENQFFILSEWVKSNLLNLSFSPSAPGKIKSAILLGSQVNLHPELAAQIPVVTQELPDISEITVTLNEELHGILPLTLSEMDKNKIARSGIGLYISDLIKGLKSIDFHDEKSADSIAKELLDYKINLLNKLYGIEFIPTPEVPLGGLDLMQEAFKKFKRLFSPLAKVYKLRVPKGIMLVGPPGTGKSHSAKVCSQILGIPLILVDWGNVRSYGNEAEIKLKQLLKLADRLNELVLYFDDFDKGFAGDDDIARRLAGQLLTWMQERTSDVIVIASVNRLEWLPPELTRAGRFDYIYKVDLPNYGERHSIFKLHCARFDDRFSSDVSGSIDPYSQEEWRRILKETNRCVGAEIQTIVERAAATTFCQMFPEDIPVPSNGKLPPLEISVATLLAERQQINPLAIREADKVESMRNKAELQGLPSSTVDSSEYAIGNIDIFGECSD</sequence>
<evidence type="ECO:0000256" key="3">
    <source>
        <dbReference type="ARBA" id="ARBA00038088"/>
    </source>
</evidence>
<evidence type="ECO:0000313" key="6">
    <source>
        <dbReference type="EMBL" id="AFZ61211.1"/>
    </source>
</evidence>
<dbReference type="InterPro" id="IPR052381">
    <property type="entry name" value="AAA_domain_protein"/>
</dbReference>
<dbReference type="Gene3D" id="3.40.50.300">
    <property type="entry name" value="P-loop containing nucleotide triphosphate hydrolases"/>
    <property type="match status" value="1"/>
</dbReference>
<dbReference type="PATRIC" id="fig|272123.3.peg.6430"/>
<dbReference type="RefSeq" id="WP_015364363.1">
    <property type="nucleotide sequence ID" value="NC_020157.1"/>
</dbReference>
<dbReference type="PANTHER" id="PTHR42960:SF1">
    <property type="entry name" value="YCF46 PROTEIN"/>
    <property type="match status" value="1"/>
</dbReference>
<dbReference type="AlphaFoldDB" id="K9ZPX1"/>
<dbReference type="EMBL" id="CP003661">
    <property type="protein sequence ID" value="AFZ61211.1"/>
    <property type="molecule type" value="Genomic_DNA"/>
</dbReference>
<keyword evidence="2" id="KW-0067">ATP-binding</keyword>
<evidence type="ECO:0000313" key="7">
    <source>
        <dbReference type="Proteomes" id="UP000010474"/>
    </source>
</evidence>
<dbReference type="Proteomes" id="UP000010474">
    <property type="component" value="Plasmid pANACY.02"/>
</dbReference>
<keyword evidence="7" id="KW-1185">Reference proteome</keyword>